<accession>A0A0E1VXP4</accession>
<sequence length="96" mass="10417">MTEERSHWVRVEPLGAGFDAPESLSLLEAAGFAGVSLPRSCRNGTCRTCLCRLREGSVAYRIEWPGVSAEEKAEGYILPCVAIAQSDLVIEVPHAE</sequence>
<dbReference type="PANTHER" id="PTHR43112:SF3">
    <property type="entry name" value="FERREDOXIN-2, CHLOROPLASTIC"/>
    <property type="match status" value="1"/>
</dbReference>
<dbReference type="InterPro" id="IPR001041">
    <property type="entry name" value="2Fe-2S_ferredoxin-type"/>
</dbReference>
<dbReference type="InterPro" id="IPR036010">
    <property type="entry name" value="2Fe-2S_ferredoxin-like_sf"/>
</dbReference>
<evidence type="ECO:0000256" key="8">
    <source>
        <dbReference type="ARBA" id="ARBA00034078"/>
    </source>
</evidence>
<dbReference type="AlphaFoldDB" id="A0A0E1VXP4"/>
<evidence type="ECO:0000313" key="10">
    <source>
        <dbReference type="EMBL" id="EET04796.1"/>
    </source>
</evidence>
<dbReference type="HOGENOM" id="CLU_082632_7_2_4"/>
<protein>
    <submittedName>
        <fullName evidence="10">Iron-sulfur cluster-binding protein</fullName>
    </submittedName>
</protein>
<dbReference type="GO" id="GO:0051537">
    <property type="term" value="F:2 iron, 2 sulfur cluster binding"/>
    <property type="evidence" value="ECO:0007669"/>
    <property type="project" value="UniProtKB-KW"/>
</dbReference>
<dbReference type="RefSeq" id="WP_004523182.1">
    <property type="nucleotide sequence ID" value="NZ_CM000833.1"/>
</dbReference>
<dbReference type="PROSITE" id="PS51085">
    <property type="entry name" value="2FE2S_FER_2"/>
    <property type="match status" value="1"/>
</dbReference>
<gene>
    <name evidence="10" type="ORF">BURPS1710A_A3299</name>
</gene>
<dbReference type="Pfam" id="PF00111">
    <property type="entry name" value="Fer2"/>
    <property type="match status" value="1"/>
</dbReference>
<evidence type="ECO:0000256" key="3">
    <source>
        <dbReference type="ARBA" id="ARBA00022714"/>
    </source>
</evidence>
<dbReference type="Gene3D" id="3.10.20.30">
    <property type="match status" value="1"/>
</dbReference>
<dbReference type="EMBL" id="CM000833">
    <property type="protein sequence ID" value="EET04796.1"/>
    <property type="molecule type" value="Genomic_DNA"/>
</dbReference>
<comment type="cofactor">
    <cofactor evidence="8">
        <name>[2Fe-2S] cluster</name>
        <dbReference type="ChEBI" id="CHEBI:190135"/>
    </cofactor>
</comment>
<evidence type="ECO:0000256" key="6">
    <source>
        <dbReference type="ARBA" id="ARBA00023004"/>
    </source>
</evidence>
<evidence type="ECO:0000256" key="5">
    <source>
        <dbReference type="ARBA" id="ARBA00022982"/>
    </source>
</evidence>
<dbReference type="Proteomes" id="UP000001812">
    <property type="component" value="Chromosome II"/>
</dbReference>
<evidence type="ECO:0000256" key="7">
    <source>
        <dbReference type="ARBA" id="ARBA00023014"/>
    </source>
</evidence>
<dbReference type="InterPro" id="IPR012675">
    <property type="entry name" value="Beta-grasp_dom_sf"/>
</dbReference>
<keyword evidence="4" id="KW-0479">Metal-binding</keyword>
<feature type="domain" description="2Fe-2S ferredoxin-type" evidence="9">
    <location>
        <begin position="7"/>
        <end position="96"/>
    </location>
</feature>
<dbReference type="GO" id="GO:0046872">
    <property type="term" value="F:metal ion binding"/>
    <property type="evidence" value="ECO:0007669"/>
    <property type="project" value="UniProtKB-KW"/>
</dbReference>
<name>A0A0E1VXP4_BURPE</name>
<evidence type="ECO:0000256" key="2">
    <source>
        <dbReference type="ARBA" id="ARBA00022448"/>
    </source>
</evidence>
<evidence type="ECO:0000256" key="4">
    <source>
        <dbReference type="ARBA" id="ARBA00022723"/>
    </source>
</evidence>
<organism evidence="10">
    <name type="scientific">Burkholderia pseudomallei 1710a</name>
    <dbReference type="NCBI Taxonomy" id="320371"/>
    <lineage>
        <taxon>Bacteria</taxon>
        <taxon>Pseudomonadati</taxon>
        <taxon>Pseudomonadota</taxon>
        <taxon>Betaproteobacteria</taxon>
        <taxon>Burkholderiales</taxon>
        <taxon>Burkholderiaceae</taxon>
        <taxon>Burkholderia</taxon>
        <taxon>pseudomallei group</taxon>
    </lineage>
</organism>
<evidence type="ECO:0000256" key="1">
    <source>
        <dbReference type="ARBA" id="ARBA00007874"/>
    </source>
</evidence>
<keyword evidence="6" id="KW-0408">Iron</keyword>
<keyword evidence="7" id="KW-0411">Iron-sulfur</keyword>
<comment type="similarity">
    <text evidence="1">Belongs to the 2Fe2S plant-type ferredoxin family.</text>
</comment>
<dbReference type="SUPFAM" id="SSF54292">
    <property type="entry name" value="2Fe-2S ferredoxin-like"/>
    <property type="match status" value="1"/>
</dbReference>
<evidence type="ECO:0000259" key="9">
    <source>
        <dbReference type="PROSITE" id="PS51085"/>
    </source>
</evidence>
<keyword evidence="5" id="KW-0249">Electron transport</keyword>
<dbReference type="CDD" id="cd00207">
    <property type="entry name" value="fer2"/>
    <property type="match status" value="1"/>
</dbReference>
<proteinExistence type="inferred from homology"/>
<reference evidence="10" key="1">
    <citation type="submission" date="2009-05" db="EMBL/GenBank/DDBJ databases">
        <authorList>
            <person name="Harkins D.M."/>
            <person name="DeShazer D."/>
            <person name="Woods D.E."/>
            <person name="Brinkac L.M."/>
            <person name="Brown K.A."/>
            <person name="Hung G.C."/>
            <person name="Tuanyok A."/>
            <person name="Zhang B."/>
            <person name="Nierman W.C."/>
        </authorList>
    </citation>
    <scope>NUCLEOTIDE SEQUENCE [LARGE SCALE GENOMIC DNA]</scope>
    <source>
        <strain evidence="10">1710a</strain>
    </source>
</reference>
<keyword evidence="3" id="KW-0001">2Fe-2S</keyword>
<dbReference type="PANTHER" id="PTHR43112">
    <property type="entry name" value="FERREDOXIN"/>
    <property type="match status" value="1"/>
</dbReference>
<keyword evidence="2" id="KW-0813">Transport</keyword>